<dbReference type="Proteomes" id="UP001140217">
    <property type="component" value="Unassembled WGS sequence"/>
</dbReference>
<accession>A0A9W8LKV7</accession>
<comment type="caution">
    <text evidence="3">The sequence shown here is derived from an EMBL/GenBank/DDBJ whole genome shotgun (WGS) entry which is preliminary data.</text>
</comment>
<feature type="chain" id="PRO_5040968507" evidence="2">
    <location>
        <begin position="23"/>
        <end position="295"/>
    </location>
</feature>
<feature type="compositionally biased region" description="Low complexity" evidence="1">
    <location>
        <begin position="94"/>
        <end position="106"/>
    </location>
</feature>
<gene>
    <name evidence="3" type="ORF">H4R18_001753</name>
</gene>
<evidence type="ECO:0000313" key="3">
    <source>
        <dbReference type="EMBL" id="KAJ2783307.1"/>
    </source>
</evidence>
<feature type="compositionally biased region" description="Pro residues" evidence="1">
    <location>
        <begin position="107"/>
        <end position="118"/>
    </location>
</feature>
<evidence type="ECO:0000256" key="2">
    <source>
        <dbReference type="SAM" id="SignalP"/>
    </source>
</evidence>
<feature type="region of interest" description="Disordered" evidence="1">
    <location>
        <begin position="22"/>
        <end position="144"/>
    </location>
</feature>
<sequence>MKLLSLGLALAAAATAAAAVQAAPHEARRGALVRRQRDTPSSGPGGVRDDDDDARDDDSGGQPASKGPGANKPPGKGPNKGKNDEDSSALIEIGPTTTTTTSSSPLPTKPTGPSPPPIGGNKNNTTDTAPPTPTGGKPAKPTGAPCPTNGAKQCAATGGGYQVCESGAWASYSCDGSNVCGKTAKGEVACMSKDQATQSLVPCSTKDEQQCVAADPAKYQVCDGVGWQSFTCDGANVCKMKGGKAQCANPNGSGAVDVSYTLFEPSAFVPHSGALPLRARWPALAIVAAAVAAYV</sequence>
<reference evidence="3" key="1">
    <citation type="submission" date="2022-07" db="EMBL/GenBank/DDBJ databases">
        <title>Phylogenomic reconstructions and comparative analyses of Kickxellomycotina fungi.</title>
        <authorList>
            <person name="Reynolds N.K."/>
            <person name="Stajich J.E."/>
            <person name="Barry K."/>
            <person name="Grigoriev I.V."/>
            <person name="Crous P."/>
            <person name="Smith M.E."/>
        </authorList>
    </citation>
    <scope>NUCLEOTIDE SEQUENCE</scope>
    <source>
        <strain evidence="3">NBRC 105414</strain>
    </source>
</reference>
<dbReference type="OrthoDB" id="5582879at2759"/>
<evidence type="ECO:0000313" key="4">
    <source>
        <dbReference type="Proteomes" id="UP001140217"/>
    </source>
</evidence>
<dbReference type="EMBL" id="JANBUL010000050">
    <property type="protein sequence ID" value="KAJ2783307.1"/>
    <property type="molecule type" value="Genomic_DNA"/>
</dbReference>
<feature type="compositionally biased region" description="Low complexity" evidence="1">
    <location>
        <begin position="119"/>
        <end position="144"/>
    </location>
</feature>
<name>A0A9W8LKV7_9FUNG</name>
<feature type="signal peptide" evidence="2">
    <location>
        <begin position="1"/>
        <end position="22"/>
    </location>
</feature>
<evidence type="ECO:0000256" key="1">
    <source>
        <dbReference type="SAM" id="MobiDB-lite"/>
    </source>
</evidence>
<feature type="compositionally biased region" description="Low complexity" evidence="1">
    <location>
        <begin position="63"/>
        <end position="74"/>
    </location>
</feature>
<proteinExistence type="predicted"/>
<keyword evidence="4" id="KW-1185">Reference proteome</keyword>
<organism evidence="3 4">
    <name type="scientific">Coemansia javaensis</name>
    <dbReference type="NCBI Taxonomy" id="2761396"/>
    <lineage>
        <taxon>Eukaryota</taxon>
        <taxon>Fungi</taxon>
        <taxon>Fungi incertae sedis</taxon>
        <taxon>Zoopagomycota</taxon>
        <taxon>Kickxellomycotina</taxon>
        <taxon>Kickxellomycetes</taxon>
        <taxon>Kickxellales</taxon>
        <taxon>Kickxellaceae</taxon>
        <taxon>Coemansia</taxon>
    </lineage>
</organism>
<protein>
    <submittedName>
        <fullName evidence="3">Uncharacterized protein</fullName>
    </submittedName>
</protein>
<dbReference type="AlphaFoldDB" id="A0A9W8LKV7"/>
<keyword evidence="2" id="KW-0732">Signal</keyword>